<dbReference type="InterPro" id="IPR039537">
    <property type="entry name" value="Retrotran_Ty1/copia-like"/>
</dbReference>
<dbReference type="SUPFAM" id="SSF53098">
    <property type="entry name" value="Ribonuclease H-like"/>
    <property type="match status" value="1"/>
</dbReference>
<reference evidence="2" key="1">
    <citation type="submission" date="2022-12" db="EMBL/GenBank/DDBJ databases">
        <title>Draft genome assemblies for two species of Escallonia (Escalloniales).</title>
        <authorList>
            <person name="Chanderbali A."/>
            <person name="Dervinis C."/>
            <person name="Anghel I."/>
            <person name="Soltis D."/>
            <person name="Soltis P."/>
            <person name="Zapata F."/>
        </authorList>
    </citation>
    <scope>NUCLEOTIDE SEQUENCE</scope>
    <source>
        <strain evidence="2">UCBG92.1500</strain>
        <tissue evidence="2">Leaf</tissue>
    </source>
</reference>
<protein>
    <recommendedName>
        <fullName evidence="1">Integrase catalytic domain-containing protein</fullName>
    </recommendedName>
</protein>
<evidence type="ECO:0000313" key="3">
    <source>
        <dbReference type="Proteomes" id="UP001187471"/>
    </source>
</evidence>
<dbReference type="EMBL" id="JAVXUO010001677">
    <property type="protein sequence ID" value="KAK2980130.1"/>
    <property type="molecule type" value="Genomic_DNA"/>
</dbReference>
<dbReference type="InterPro" id="IPR001584">
    <property type="entry name" value="Integrase_cat-core"/>
</dbReference>
<organism evidence="2 3">
    <name type="scientific">Escallonia rubra</name>
    <dbReference type="NCBI Taxonomy" id="112253"/>
    <lineage>
        <taxon>Eukaryota</taxon>
        <taxon>Viridiplantae</taxon>
        <taxon>Streptophyta</taxon>
        <taxon>Embryophyta</taxon>
        <taxon>Tracheophyta</taxon>
        <taxon>Spermatophyta</taxon>
        <taxon>Magnoliopsida</taxon>
        <taxon>eudicotyledons</taxon>
        <taxon>Gunneridae</taxon>
        <taxon>Pentapetalae</taxon>
        <taxon>asterids</taxon>
        <taxon>campanulids</taxon>
        <taxon>Escalloniales</taxon>
        <taxon>Escalloniaceae</taxon>
        <taxon>Escallonia</taxon>
    </lineage>
</organism>
<evidence type="ECO:0000313" key="2">
    <source>
        <dbReference type="EMBL" id="KAK2980130.1"/>
    </source>
</evidence>
<dbReference type="InterPro" id="IPR036397">
    <property type="entry name" value="RNaseH_sf"/>
</dbReference>
<sequence>MSEEGKEKIGKFNGMNFQWWKMQFEDYLCQKDLYLPLVGKKPEEMNANEWAILERKVLATVRLSLTPQVAFNISKDKIVAAMMQALKKLCEKPSVSNKIFLMKRLFNMRMSENSSVVDHLNDFNALVESEIENKIKCLQSDNGGEYRDEVFQEYRSNNIIMLIRTVKRTPQENGLAERMDKAIMERARSLASTLNGGIPEEDGQILLTGHQHNPEGSLRARLVA</sequence>
<comment type="caution">
    <text evidence="2">The sequence shown here is derived from an EMBL/GenBank/DDBJ whole genome shotgun (WGS) entry which is preliminary data.</text>
</comment>
<gene>
    <name evidence="2" type="ORF">RJ640_019553</name>
</gene>
<dbReference type="AlphaFoldDB" id="A0AA88UD94"/>
<dbReference type="InterPro" id="IPR012337">
    <property type="entry name" value="RNaseH-like_sf"/>
</dbReference>
<name>A0AA88UD94_9ASTE</name>
<dbReference type="Pfam" id="PF14223">
    <property type="entry name" value="Retrotran_gag_2"/>
    <property type="match status" value="1"/>
</dbReference>
<dbReference type="PANTHER" id="PTHR42648">
    <property type="entry name" value="TRANSPOSASE, PUTATIVE-RELATED"/>
    <property type="match status" value="1"/>
</dbReference>
<evidence type="ECO:0000259" key="1">
    <source>
        <dbReference type="PROSITE" id="PS50994"/>
    </source>
</evidence>
<dbReference type="GO" id="GO:0015074">
    <property type="term" value="P:DNA integration"/>
    <property type="evidence" value="ECO:0007669"/>
    <property type="project" value="InterPro"/>
</dbReference>
<dbReference type="PANTHER" id="PTHR42648:SF28">
    <property type="entry name" value="TRANSPOSON-ENCODED PROTEIN WITH RIBONUCLEASE H-LIKE AND RETROVIRUS ZINC FINGER-LIKE DOMAINS"/>
    <property type="match status" value="1"/>
</dbReference>
<proteinExistence type="predicted"/>
<accession>A0AA88UD94</accession>
<dbReference type="PROSITE" id="PS50994">
    <property type="entry name" value="INTEGRASE"/>
    <property type="match status" value="1"/>
</dbReference>
<dbReference type="GO" id="GO:0003676">
    <property type="term" value="F:nucleic acid binding"/>
    <property type="evidence" value="ECO:0007669"/>
    <property type="project" value="InterPro"/>
</dbReference>
<keyword evidence="3" id="KW-1185">Reference proteome</keyword>
<feature type="domain" description="Integrase catalytic" evidence="1">
    <location>
        <begin position="63"/>
        <end position="224"/>
    </location>
</feature>
<dbReference type="Proteomes" id="UP001187471">
    <property type="component" value="Unassembled WGS sequence"/>
</dbReference>
<dbReference type="Gene3D" id="3.30.420.10">
    <property type="entry name" value="Ribonuclease H-like superfamily/Ribonuclease H"/>
    <property type="match status" value="1"/>
</dbReference>